<reference evidence="6" key="2">
    <citation type="submission" date="2025-08" db="UniProtKB">
        <authorList>
            <consortium name="Ensembl"/>
        </authorList>
    </citation>
    <scope>IDENTIFICATION</scope>
</reference>
<proteinExistence type="predicted"/>
<evidence type="ECO:0000256" key="3">
    <source>
        <dbReference type="ARBA" id="ARBA00023157"/>
    </source>
</evidence>
<evidence type="ECO:0000313" key="7">
    <source>
        <dbReference type="Proteomes" id="UP000314982"/>
    </source>
</evidence>
<reference evidence="7" key="1">
    <citation type="submission" date="2018-06" db="EMBL/GenBank/DDBJ databases">
        <title>Genome assembly of Danube salmon.</title>
        <authorList>
            <person name="Macqueen D.J."/>
            <person name="Gundappa M.K."/>
        </authorList>
    </citation>
    <scope>NUCLEOTIDE SEQUENCE [LARGE SCALE GENOMIC DNA]</scope>
</reference>
<evidence type="ECO:0000256" key="5">
    <source>
        <dbReference type="SAM" id="SignalP"/>
    </source>
</evidence>
<reference evidence="6" key="3">
    <citation type="submission" date="2025-09" db="UniProtKB">
        <authorList>
            <consortium name="Ensembl"/>
        </authorList>
    </citation>
    <scope>IDENTIFICATION</scope>
</reference>
<evidence type="ECO:0000256" key="2">
    <source>
        <dbReference type="ARBA" id="ARBA00023136"/>
    </source>
</evidence>
<organism evidence="6 7">
    <name type="scientific">Hucho hucho</name>
    <name type="common">huchen</name>
    <dbReference type="NCBI Taxonomy" id="62062"/>
    <lineage>
        <taxon>Eukaryota</taxon>
        <taxon>Metazoa</taxon>
        <taxon>Chordata</taxon>
        <taxon>Craniata</taxon>
        <taxon>Vertebrata</taxon>
        <taxon>Euteleostomi</taxon>
        <taxon>Actinopterygii</taxon>
        <taxon>Neopterygii</taxon>
        <taxon>Teleostei</taxon>
        <taxon>Protacanthopterygii</taxon>
        <taxon>Salmoniformes</taxon>
        <taxon>Salmonidae</taxon>
        <taxon>Salmoninae</taxon>
        <taxon>Hucho</taxon>
    </lineage>
</organism>
<comment type="subcellular location">
    <subcellularLocation>
        <location evidence="1">Membrane</location>
    </subcellularLocation>
</comment>
<sequence>MQSTEPTMLILLLSLGTMVPCSLQQAQSSMNRCDETGTDQTTTPCTSCAASQTQQCPWGFKKYTTQPMDTNMGQGGCQYTVTIAGKQVALNGCNHQCERTVTIPKCCADFWGPLCLCEYHTLNSRCFVKKHIFTHYIFFMDSDSWNVE</sequence>
<keyword evidence="7" id="KW-1185">Reference proteome</keyword>
<feature type="chain" id="PRO_5021362251" description="VWFD domain-containing protein" evidence="5">
    <location>
        <begin position="24"/>
        <end position="148"/>
    </location>
</feature>
<feature type="signal peptide" evidence="5">
    <location>
        <begin position="1"/>
        <end position="23"/>
    </location>
</feature>
<dbReference type="GeneTree" id="ENSGT01010000226475"/>
<dbReference type="PANTHER" id="PTHR24038:SF8">
    <property type="entry name" value="STABILIN-1"/>
    <property type="match status" value="1"/>
</dbReference>
<evidence type="ECO:0000256" key="4">
    <source>
        <dbReference type="ARBA" id="ARBA00023180"/>
    </source>
</evidence>
<dbReference type="GO" id="GO:0016020">
    <property type="term" value="C:membrane"/>
    <property type="evidence" value="ECO:0007669"/>
    <property type="project" value="UniProtKB-SubCell"/>
</dbReference>
<keyword evidence="4" id="KW-0325">Glycoprotein</keyword>
<keyword evidence="5" id="KW-0732">Signal</keyword>
<keyword evidence="3" id="KW-1015">Disulfide bond</keyword>
<evidence type="ECO:0000313" key="6">
    <source>
        <dbReference type="Ensembl" id="ENSHHUP00000001496.1"/>
    </source>
</evidence>
<protein>
    <recommendedName>
        <fullName evidence="8">VWFD domain-containing protein</fullName>
    </recommendedName>
</protein>
<dbReference type="AlphaFoldDB" id="A0A4W5JP09"/>
<name>A0A4W5JP09_9TELE</name>
<dbReference type="Proteomes" id="UP000314982">
    <property type="component" value="Unassembled WGS sequence"/>
</dbReference>
<dbReference type="Ensembl" id="ENSHHUT00000001546.1">
    <property type="protein sequence ID" value="ENSHHUP00000001496.1"/>
    <property type="gene ID" value="ENSHHUG00000001006.1"/>
</dbReference>
<accession>A0A4W5JP09</accession>
<evidence type="ECO:0000256" key="1">
    <source>
        <dbReference type="ARBA" id="ARBA00004370"/>
    </source>
</evidence>
<keyword evidence="2" id="KW-0472">Membrane</keyword>
<dbReference type="STRING" id="62062.ENSHHUP00000001496"/>
<dbReference type="PANTHER" id="PTHR24038">
    <property type="entry name" value="STABILIN"/>
    <property type="match status" value="1"/>
</dbReference>
<evidence type="ECO:0008006" key="8">
    <source>
        <dbReference type="Google" id="ProtNLM"/>
    </source>
</evidence>